<dbReference type="InterPro" id="IPR050640">
    <property type="entry name" value="Bact_2-comp_sensor_kinase"/>
</dbReference>
<gene>
    <name evidence="3" type="ORF">DES35_10461</name>
</gene>
<feature type="transmembrane region" description="Helical" evidence="1">
    <location>
        <begin position="696"/>
        <end position="718"/>
    </location>
</feature>
<dbReference type="EMBL" id="QPJS01000004">
    <property type="protein sequence ID" value="RCX02302.1"/>
    <property type="molecule type" value="Genomic_DNA"/>
</dbReference>
<name>A0A368ZZ52_9FLAO</name>
<dbReference type="InterPro" id="IPR010559">
    <property type="entry name" value="Sig_transdc_His_kin_internal"/>
</dbReference>
<comment type="caution">
    <text evidence="3">The sequence shown here is derived from an EMBL/GenBank/DDBJ whole genome shotgun (WGS) entry which is preliminary data.</text>
</comment>
<protein>
    <submittedName>
        <fullName evidence="3">Histidine kinase</fullName>
    </submittedName>
</protein>
<evidence type="ECO:0000259" key="2">
    <source>
        <dbReference type="Pfam" id="PF06580"/>
    </source>
</evidence>
<dbReference type="GO" id="GO:0000155">
    <property type="term" value="F:phosphorelay sensor kinase activity"/>
    <property type="evidence" value="ECO:0007669"/>
    <property type="project" value="InterPro"/>
</dbReference>
<dbReference type="Proteomes" id="UP000253517">
    <property type="component" value="Unassembled WGS sequence"/>
</dbReference>
<organism evidence="3 4">
    <name type="scientific">Schleiferia thermophila</name>
    <dbReference type="NCBI Taxonomy" id="884107"/>
    <lineage>
        <taxon>Bacteria</taxon>
        <taxon>Pseudomonadati</taxon>
        <taxon>Bacteroidota</taxon>
        <taxon>Flavobacteriia</taxon>
        <taxon>Flavobacteriales</taxon>
        <taxon>Schleiferiaceae</taxon>
        <taxon>Schleiferia</taxon>
    </lineage>
</organism>
<dbReference type="Pfam" id="PF06580">
    <property type="entry name" value="His_kinase"/>
    <property type="match status" value="1"/>
</dbReference>
<keyword evidence="4" id="KW-1185">Reference proteome</keyword>
<keyword evidence="1" id="KW-0812">Transmembrane</keyword>
<proteinExistence type="predicted"/>
<accession>A0A368ZZ52</accession>
<keyword evidence="3" id="KW-0808">Transferase</keyword>
<evidence type="ECO:0000313" key="4">
    <source>
        <dbReference type="Proteomes" id="UP000253517"/>
    </source>
</evidence>
<dbReference type="RefSeq" id="WP_051889449.1">
    <property type="nucleotide sequence ID" value="NZ_BHZF01000006.1"/>
</dbReference>
<dbReference type="PANTHER" id="PTHR34220:SF7">
    <property type="entry name" value="SENSOR HISTIDINE KINASE YPDA"/>
    <property type="match status" value="1"/>
</dbReference>
<reference evidence="3 4" key="1">
    <citation type="submission" date="2018-07" db="EMBL/GenBank/DDBJ databases">
        <title>Genomic Encyclopedia of Type Strains, Phase IV (KMG-IV): sequencing the most valuable type-strain genomes for metagenomic binning, comparative biology and taxonomic classification.</title>
        <authorList>
            <person name="Goeker M."/>
        </authorList>
    </citation>
    <scope>NUCLEOTIDE SEQUENCE [LARGE SCALE GENOMIC DNA]</scope>
    <source>
        <strain evidence="3 4">DSM 21410</strain>
    </source>
</reference>
<keyword evidence="1" id="KW-1133">Transmembrane helix</keyword>
<dbReference type="GO" id="GO:0016020">
    <property type="term" value="C:membrane"/>
    <property type="evidence" value="ECO:0007669"/>
    <property type="project" value="InterPro"/>
</dbReference>
<feature type="domain" description="Signal transduction histidine kinase internal region" evidence="2">
    <location>
        <begin position="739"/>
        <end position="817"/>
    </location>
</feature>
<keyword evidence="3" id="KW-0418">Kinase</keyword>
<dbReference type="InterPro" id="IPR036890">
    <property type="entry name" value="HATPase_C_sf"/>
</dbReference>
<dbReference type="Gene3D" id="3.30.565.10">
    <property type="entry name" value="Histidine kinase-like ATPase, C-terminal domain"/>
    <property type="match status" value="1"/>
</dbReference>
<keyword evidence="1" id="KW-0472">Membrane</keyword>
<sequence>MHSKIIIATILSNLLITRAFSNYDLPILFKSFGIENGLYSTEINDALLIDQTFRFFGSEGQGLINYRKGNFYYYGVPEGLRVPFVNALALYNSDSLLVASEHEVYFFSQRSKKFYLIATLENSLKIRKFVQFENRVYFLSNTGELFSFEKNTSDFLLLKSELKNIKKVFTCHLSLYVIQGDYTLSEWEDNSIKKVYVSKEKILNAIERNGIIYLFTSSKIIKIKNHNVIDKVRLHKPINQIYSLQKNKNYIVGLTGTNEIFLIDENDNQKIINSKTYIFRIFLFDNDELWVSENERLKCFLLNSIYSFTSFDYPVGKLILDKRVIHDNLYISFGKKVLQCDLNLGNIRLISDFFHTNTGIVFQILPWMDHSILFNTETGIYQWYRNQLLHYRLMNFPFDIGNIDVFYGQLSFLNDKGLLVYFKDKKYQYFLNNAWIKHYRISDSLLVLIDPDMITFVLCNLDSLHELKSYPFNQITSVHFDTISKAIWVFENATLHRICLKDFHKIEQRYFGTNPRLIETVGRDSLLVFSDELRLLIAGNSNSTAYTLKFSDWLTRNVQINAVVRHGNDIFIVSENGILKSESDDFLKPLKTHFKIEKLLVNGVQKFHDKPLTLRSFENTLSFIFEPVSDIFSETSFLFRFIIITDQKSDTVVSSVNELYLTNLIPNRYKVLYQLFTRTGELLDEGEISFLIKKPFYLTGYFLLSSSFAIILVVSIFIRWRMRQLKEKIALKEQLLETETKALRLQMNPHFLYNSLESIEGYILKADKITAVRHLNKFTRLMRLILEGSDKGFHSLKREIDLLKNYLDLEQMRAERSFEYEFEYFPDEKALENHQIPSMILQPHVENSIIHGLRPLKDRKGLIKISFYLREKENIIDVFIEDNGVGRIKSSELPVKTDVKSKSLALKINKQRLEYLSQTSKKQLFIKIHDKMDVNGLPSGTIVHLVLPIVK</sequence>
<evidence type="ECO:0000313" key="3">
    <source>
        <dbReference type="EMBL" id="RCX02302.1"/>
    </source>
</evidence>
<dbReference type="SUPFAM" id="SSF55874">
    <property type="entry name" value="ATPase domain of HSP90 chaperone/DNA topoisomerase II/histidine kinase"/>
    <property type="match status" value="1"/>
</dbReference>
<dbReference type="AlphaFoldDB" id="A0A368ZZ52"/>
<evidence type="ECO:0000256" key="1">
    <source>
        <dbReference type="SAM" id="Phobius"/>
    </source>
</evidence>
<dbReference type="PANTHER" id="PTHR34220">
    <property type="entry name" value="SENSOR HISTIDINE KINASE YPDA"/>
    <property type="match status" value="1"/>
</dbReference>